<dbReference type="EMBL" id="JAIWYP010000007">
    <property type="protein sequence ID" value="KAH3797459.1"/>
    <property type="molecule type" value="Genomic_DNA"/>
</dbReference>
<evidence type="ECO:0000313" key="2">
    <source>
        <dbReference type="EMBL" id="KAH3797459.1"/>
    </source>
</evidence>
<comment type="caution">
    <text evidence="2">The sequence shown here is derived from an EMBL/GenBank/DDBJ whole genome shotgun (WGS) entry which is preliminary data.</text>
</comment>
<organism evidence="2 3">
    <name type="scientific">Dreissena polymorpha</name>
    <name type="common">Zebra mussel</name>
    <name type="synonym">Mytilus polymorpha</name>
    <dbReference type="NCBI Taxonomy" id="45954"/>
    <lineage>
        <taxon>Eukaryota</taxon>
        <taxon>Metazoa</taxon>
        <taxon>Spiralia</taxon>
        <taxon>Lophotrochozoa</taxon>
        <taxon>Mollusca</taxon>
        <taxon>Bivalvia</taxon>
        <taxon>Autobranchia</taxon>
        <taxon>Heteroconchia</taxon>
        <taxon>Euheterodonta</taxon>
        <taxon>Imparidentia</taxon>
        <taxon>Neoheterodontei</taxon>
        <taxon>Myida</taxon>
        <taxon>Dreissenoidea</taxon>
        <taxon>Dreissenidae</taxon>
        <taxon>Dreissena</taxon>
    </lineage>
</organism>
<gene>
    <name evidence="2" type="ORF">DPMN_151040</name>
</gene>
<sequence>MRLCKDISLASVTTFSKKIPPKREKSTESHTEKAKGCRHTDVVPVGVKEVP</sequence>
<reference evidence="2" key="1">
    <citation type="journal article" date="2019" name="bioRxiv">
        <title>The Genome of the Zebra Mussel, Dreissena polymorpha: A Resource for Invasive Species Research.</title>
        <authorList>
            <person name="McCartney M.A."/>
            <person name="Auch B."/>
            <person name="Kono T."/>
            <person name="Mallez S."/>
            <person name="Zhang Y."/>
            <person name="Obille A."/>
            <person name="Becker A."/>
            <person name="Abrahante J.E."/>
            <person name="Garbe J."/>
            <person name="Badalamenti J.P."/>
            <person name="Herman A."/>
            <person name="Mangelson H."/>
            <person name="Liachko I."/>
            <person name="Sullivan S."/>
            <person name="Sone E.D."/>
            <person name="Koren S."/>
            <person name="Silverstein K.A.T."/>
            <person name="Beckman K.B."/>
            <person name="Gohl D.M."/>
        </authorList>
    </citation>
    <scope>NUCLEOTIDE SEQUENCE</scope>
    <source>
        <strain evidence="2">Duluth1</strain>
        <tissue evidence="2">Whole animal</tissue>
    </source>
</reference>
<proteinExistence type="predicted"/>
<protein>
    <submittedName>
        <fullName evidence="2">Uncharacterized protein</fullName>
    </submittedName>
</protein>
<feature type="region of interest" description="Disordered" evidence="1">
    <location>
        <begin position="18"/>
        <end position="51"/>
    </location>
</feature>
<name>A0A9D4FGU6_DREPO</name>
<reference evidence="2" key="2">
    <citation type="submission" date="2020-11" db="EMBL/GenBank/DDBJ databases">
        <authorList>
            <person name="McCartney M.A."/>
            <person name="Auch B."/>
            <person name="Kono T."/>
            <person name="Mallez S."/>
            <person name="Becker A."/>
            <person name="Gohl D.M."/>
            <person name="Silverstein K.A.T."/>
            <person name="Koren S."/>
            <person name="Bechman K.B."/>
            <person name="Herman A."/>
            <person name="Abrahante J.E."/>
            <person name="Garbe J."/>
        </authorList>
    </citation>
    <scope>NUCLEOTIDE SEQUENCE</scope>
    <source>
        <strain evidence="2">Duluth1</strain>
        <tissue evidence="2">Whole animal</tissue>
    </source>
</reference>
<keyword evidence="3" id="KW-1185">Reference proteome</keyword>
<dbReference type="AlphaFoldDB" id="A0A9D4FGU6"/>
<accession>A0A9D4FGU6</accession>
<feature type="compositionally biased region" description="Basic and acidic residues" evidence="1">
    <location>
        <begin position="21"/>
        <end position="41"/>
    </location>
</feature>
<evidence type="ECO:0000256" key="1">
    <source>
        <dbReference type="SAM" id="MobiDB-lite"/>
    </source>
</evidence>
<evidence type="ECO:0000313" key="3">
    <source>
        <dbReference type="Proteomes" id="UP000828390"/>
    </source>
</evidence>
<dbReference type="Proteomes" id="UP000828390">
    <property type="component" value="Unassembled WGS sequence"/>
</dbReference>